<dbReference type="Pfam" id="PF21033">
    <property type="entry name" value="RMD1-3"/>
    <property type="match status" value="1"/>
</dbReference>
<sequence length="238" mass="27075">MANFEAWDHKVEERNSDFVKLQDELCTIAKDFGPIDTNVEILWRLCKVSFLSTLNLVKLNEIKAKTRESYEYGEKAVKLAENNFDANLWLANAAGKLSLLESDMKEKCYVLGTFLNNLTKCSNKNPNHPLVMFMEGRLQLAMLVLTEEEKNLIKENASQLSLPPLNTDLAETKIRKSIELNPSYIDGYITLAYLLVKMNKMVEALEVIEKGLTLPRITKSDELVARDMEKLKASLGKK</sequence>
<organism evidence="1 2">
    <name type="scientific">Blomia tropicalis</name>
    <name type="common">Mite</name>
    <dbReference type="NCBI Taxonomy" id="40697"/>
    <lineage>
        <taxon>Eukaryota</taxon>
        <taxon>Metazoa</taxon>
        <taxon>Ecdysozoa</taxon>
        <taxon>Arthropoda</taxon>
        <taxon>Chelicerata</taxon>
        <taxon>Arachnida</taxon>
        <taxon>Acari</taxon>
        <taxon>Acariformes</taxon>
        <taxon>Sarcoptiformes</taxon>
        <taxon>Astigmata</taxon>
        <taxon>Glycyphagoidea</taxon>
        <taxon>Echimyopodidae</taxon>
        <taxon>Blomia</taxon>
    </lineage>
</organism>
<dbReference type="OMA" id="MANFEAW"/>
<dbReference type="SUPFAM" id="SSF48452">
    <property type="entry name" value="TPR-like"/>
    <property type="match status" value="1"/>
</dbReference>
<gene>
    <name evidence="1" type="ORF">RDWZM_001748</name>
</gene>
<dbReference type="InterPro" id="IPR049039">
    <property type="entry name" value="RMD1-3_a_helical_rpt"/>
</dbReference>
<accession>A0A9Q0MB81</accession>
<comment type="caution">
    <text evidence="1">The sequence shown here is derived from an EMBL/GenBank/DDBJ whole genome shotgun (WGS) entry which is preliminary data.</text>
</comment>
<dbReference type="OrthoDB" id="69711at2759"/>
<dbReference type="Gene3D" id="1.25.40.10">
    <property type="entry name" value="Tetratricopeptide repeat domain"/>
    <property type="match status" value="1"/>
</dbReference>
<evidence type="ECO:0000313" key="2">
    <source>
        <dbReference type="Proteomes" id="UP001142055"/>
    </source>
</evidence>
<proteinExistence type="predicted"/>
<dbReference type="InterPro" id="IPR011990">
    <property type="entry name" value="TPR-like_helical_dom_sf"/>
</dbReference>
<keyword evidence="2" id="KW-1185">Reference proteome</keyword>
<dbReference type="Proteomes" id="UP001142055">
    <property type="component" value="Chromosome 1"/>
</dbReference>
<protein>
    <submittedName>
        <fullName evidence="1">Uncharacterized protein</fullName>
    </submittedName>
</protein>
<dbReference type="EMBL" id="JAPWDV010000001">
    <property type="protein sequence ID" value="KAJ6223203.1"/>
    <property type="molecule type" value="Genomic_DNA"/>
</dbReference>
<dbReference type="AlphaFoldDB" id="A0A9Q0MB81"/>
<evidence type="ECO:0000313" key="1">
    <source>
        <dbReference type="EMBL" id="KAJ6223203.1"/>
    </source>
</evidence>
<reference evidence="1" key="1">
    <citation type="submission" date="2022-12" db="EMBL/GenBank/DDBJ databases">
        <title>Genome assemblies of Blomia tropicalis.</title>
        <authorList>
            <person name="Cui Y."/>
        </authorList>
    </citation>
    <scope>NUCLEOTIDE SEQUENCE</scope>
    <source>
        <tissue evidence="1">Adult mites</tissue>
    </source>
</reference>
<name>A0A9Q0MB81_BLOTA</name>